<dbReference type="Gene3D" id="3.30.460.10">
    <property type="entry name" value="Beta Polymerase, domain 2"/>
    <property type="match status" value="1"/>
</dbReference>
<keyword evidence="3" id="KW-1185">Reference proteome</keyword>
<evidence type="ECO:0000313" key="2">
    <source>
        <dbReference type="EMBL" id="RKP12437.1"/>
    </source>
</evidence>
<dbReference type="Pfam" id="PF22600">
    <property type="entry name" value="MTPAP-like_central"/>
    <property type="match status" value="1"/>
</dbReference>
<organism evidence="2 3">
    <name type="scientific">Piptocephalis cylindrospora</name>
    <dbReference type="NCBI Taxonomy" id="1907219"/>
    <lineage>
        <taxon>Eukaryota</taxon>
        <taxon>Fungi</taxon>
        <taxon>Fungi incertae sedis</taxon>
        <taxon>Zoopagomycota</taxon>
        <taxon>Zoopagomycotina</taxon>
        <taxon>Zoopagomycetes</taxon>
        <taxon>Zoopagales</taxon>
        <taxon>Piptocephalidaceae</taxon>
        <taxon>Piptocephalis</taxon>
    </lineage>
</organism>
<dbReference type="SUPFAM" id="SSF81301">
    <property type="entry name" value="Nucleotidyltransferase"/>
    <property type="match status" value="1"/>
</dbReference>
<evidence type="ECO:0000259" key="1">
    <source>
        <dbReference type="Pfam" id="PF22600"/>
    </source>
</evidence>
<dbReference type="OrthoDB" id="273917at2759"/>
<name>A0A4P9Y112_9FUNG</name>
<gene>
    <name evidence="2" type="ORF">BJ684DRAFT_21023</name>
</gene>
<reference evidence="3" key="1">
    <citation type="journal article" date="2018" name="Nat. Microbiol.">
        <title>Leveraging single-cell genomics to expand the fungal tree of life.</title>
        <authorList>
            <person name="Ahrendt S.R."/>
            <person name="Quandt C.A."/>
            <person name="Ciobanu D."/>
            <person name="Clum A."/>
            <person name="Salamov A."/>
            <person name="Andreopoulos B."/>
            <person name="Cheng J.F."/>
            <person name="Woyke T."/>
            <person name="Pelin A."/>
            <person name="Henrissat B."/>
            <person name="Reynolds N.K."/>
            <person name="Benny G.L."/>
            <person name="Smith M.E."/>
            <person name="James T.Y."/>
            <person name="Grigoriev I.V."/>
        </authorList>
    </citation>
    <scope>NUCLEOTIDE SEQUENCE [LARGE SCALE GENOMIC DNA]</scope>
</reference>
<dbReference type="InterPro" id="IPR043519">
    <property type="entry name" value="NT_sf"/>
</dbReference>
<proteinExistence type="predicted"/>
<evidence type="ECO:0000313" key="3">
    <source>
        <dbReference type="Proteomes" id="UP000267251"/>
    </source>
</evidence>
<accession>A0A4P9Y112</accession>
<dbReference type="InterPro" id="IPR054708">
    <property type="entry name" value="MTPAP-like_central"/>
</dbReference>
<dbReference type="GO" id="GO:0010605">
    <property type="term" value="P:negative regulation of macromolecule metabolic process"/>
    <property type="evidence" value="ECO:0007669"/>
    <property type="project" value="UniProtKB-ARBA"/>
</dbReference>
<sequence length="212" mass="23552">MLTITPKARSIFARAVPRSLSGPRRNYCPSSRDSASIPPQPALEVTKAVAWLSKDIEVFAHRYLYHSPEERKHRIGVIKRLFQLHSTHFPNAQLKLFGSEGSGLHLRKSDMDFTIIPVGEDASQGKGVSEAIDSKIACRALVEMSNMLWKEKMISKGKLIFASPIPVYKCVTAGYFPLSIDFTYHYNDSVSRGVGISGVRLIKDSDPMEGVS</sequence>
<dbReference type="AlphaFoldDB" id="A0A4P9Y112"/>
<feature type="domain" description="Poly(A) RNA polymerase mitochondrial-like central palm" evidence="1">
    <location>
        <begin position="52"/>
        <end position="184"/>
    </location>
</feature>
<dbReference type="GO" id="GO:0016779">
    <property type="term" value="F:nucleotidyltransferase activity"/>
    <property type="evidence" value="ECO:0007669"/>
    <property type="project" value="UniProtKB-ARBA"/>
</dbReference>
<protein>
    <recommendedName>
        <fullName evidence="1">Poly(A) RNA polymerase mitochondrial-like central palm domain-containing protein</fullName>
    </recommendedName>
</protein>
<dbReference type="EMBL" id="KZ988332">
    <property type="protein sequence ID" value="RKP12437.1"/>
    <property type="molecule type" value="Genomic_DNA"/>
</dbReference>
<dbReference type="Proteomes" id="UP000267251">
    <property type="component" value="Unassembled WGS sequence"/>
</dbReference>